<feature type="domain" description="DinB-like" evidence="1">
    <location>
        <begin position="33"/>
        <end position="165"/>
    </location>
</feature>
<name>A0A0P8AS18_9BACT</name>
<evidence type="ECO:0000313" key="2">
    <source>
        <dbReference type="EMBL" id="KPQ18825.1"/>
    </source>
</evidence>
<sequence length="171" mass="19861">MDNFNLPKKGEYPAYYDRYLGLVENQNYCELIEKQVNDLMVLFKSKSEEWPNQPYQEGKWSPKEVLGHVIDTERIMTFRGLCFARGERSALPGFDQDPYVLNARFGAVPTKLLLEDFSASRKALVSLIRTLSDEMLDFPGQVNGNQMTPRALFWIIPGHFIHHLDILKTRY</sequence>
<proteinExistence type="predicted"/>
<dbReference type="STRING" id="1305737.GCA_000526355_01175"/>
<gene>
    <name evidence="2" type="ORF">HLUCCX10_04535</name>
</gene>
<dbReference type="AlphaFoldDB" id="A0A0P8AS18"/>
<protein>
    <submittedName>
        <fullName evidence="2">DinB superfamily</fullName>
    </submittedName>
</protein>
<comment type="caution">
    <text evidence="2">The sequence shown here is derived from an EMBL/GenBank/DDBJ whole genome shotgun (WGS) entry which is preliminary data.</text>
</comment>
<evidence type="ECO:0000259" key="1">
    <source>
        <dbReference type="Pfam" id="PF12867"/>
    </source>
</evidence>
<organism evidence="2 3">
    <name type="scientific">Algoriphagus marincola HL-49</name>
    <dbReference type="NCBI Taxonomy" id="1305737"/>
    <lineage>
        <taxon>Bacteria</taxon>
        <taxon>Pseudomonadati</taxon>
        <taxon>Bacteroidota</taxon>
        <taxon>Cytophagia</taxon>
        <taxon>Cytophagales</taxon>
        <taxon>Cyclobacteriaceae</taxon>
        <taxon>Algoriphagus</taxon>
    </lineage>
</organism>
<evidence type="ECO:0000313" key="3">
    <source>
        <dbReference type="Proteomes" id="UP000050421"/>
    </source>
</evidence>
<dbReference type="Proteomes" id="UP000050421">
    <property type="component" value="Unassembled WGS sequence"/>
</dbReference>
<dbReference type="PATRIC" id="fig|1305737.6.peg.1559"/>
<dbReference type="EMBL" id="LJXT01000019">
    <property type="protein sequence ID" value="KPQ18825.1"/>
    <property type="molecule type" value="Genomic_DNA"/>
</dbReference>
<dbReference type="Gene3D" id="1.20.120.450">
    <property type="entry name" value="dinb family like domain"/>
    <property type="match status" value="1"/>
</dbReference>
<reference evidence="2 3" key="1">
    <citation type="submission" date="2015-09" db="EMBL/GenBank/DDBJ databases">
        <title>Identification and resolution of microdiversity through metagenomic sequencing of parallel consortia.</title>
        <authorList>
            <person name="Nelson W.C."/>
            <person name="Romine M.F."/>
            <person name="Lindemann S.R."/>
        </authorList>
    </citation>
    <scope>NUCLEOTIDE SEQUENCE [LARGE SCALE GENOMIC DNA]</scope>
    <source>
        <strain evidence="2">HL-49</strain>
    </source>
</reference>
<dbReference type="InterPro" id="IPR024775">
    <property type="entry name" value="DinB-like"/>
</dbReference>
<dbReference type="Pfam" id="PF12867">
    <property type="entry name" value="DinB_2"/>
    <property type="match status" value="1"/>
</dbReference>
<dbReference type="SUPFAM" id="SSF109854">
    <property type="entry name" value="DinB/YfiT-like putative metalloenzymes"/>
    <property type="match status" value="1"/>
</dbReference>
<dbReference type="OrthoDB" id="9793216at2"/>
<accession>A0A0P8AS18</accession>
<dbReference type="eggNOG" id="COG2318">
    <property type="taxonomic scope" value="Bacteria"/>
</dbReference>
<dbReference type="InterPro" id="IPR034660">
    <property type="entry name" value="DinB/YfiT-like"/>
</dbReference>